<feature type="binding site" evidence="5">
    <location>
        <begin position="369"/>
        <end position="370"/>
    </location>
    <ligand>
        <name>substrate</name>
    </ligand>
</feature>
<dbReference type="PANTHER" id="PTHR11051">
    <property type="entry name" value="GLYCOSYL HYDROLASE-RELATED"/>
    <property type="match status" value="1"/>
</dbReference>
<dbReference type="SUPFAM" id="SSF74650">
    <property type="entry name" value="Galactose mutarotase-like"/>
    <property type="match status" value="1"/>
</dbReference>
<proteinExistence type="inferred from homology"/>
<keyword evidence="3" id="KW-0808">Transferase</keyword>
<evidence type="ECO:0000313" key="9">
    <source>
        <dbReference type="EMBL" id="WNZ27204.1"/>
    </source>
</evidence>
<dbReference type="Pfam" id="PF03633">
    <property type="entry name" value="Glyco_hydro_65C"/>
    <property type="match status" value="1"/>
</dbReference>
<feature type="domain" description="Glycoside hydrolase family 65 N-terminal" evidence="8">
    <location>
        <begin position="21"/>
        <end position="279"/>
    </location>
</feature>
<dbReference type="InterPro" id="IPR037018">
    <property type="entry name" value="GH65_N"/>
</dbReference>
<evidence type="ECO:0000259" key="8">
    <source>
        <dbReference type="Pfam" id="PF03636"/>
    </source>
</evidence>
<dbReference type="PIRSF" id="PIRSF036289">
    <property type="entry name" value="Glycosyl_hydrolase_malt_phosph"/>
    <property type="match status" value="1"/>
</dbReference>
<evidence type="ECO:0000259" key="7">
    <source>
        <dbReference type="Pfam" id="PF03633"/>
    </source>
</evidence>
<dbReference type="SUPFAM" id="SSF48208">
    <property type="entry name" value="Six-hairpin glycosidases"/>
    <property type="match status" value="1"/>
</dbReference>
<dbReference type="InterPro" id="IPR005195">
    <property type="entry name" value="Glyco_hydro_65_M"/>
</dbReference>
<evidence type="ECO:0000256" key="4">
    <source>
        <dbReference type="PIRSR" id="PIRSR036289-50"/>
    </source>
</evidence>
<accession>A0AA96WKX0</accession>
<evidence type="ECO:0000256" key="5">
    <source>
        <dbReference type="PIRSR" id="PIRSR036289-51"/>
    </source>
</evidence>
<dbReference type="InterPro" id="IPR005196">
    <property type="entry name" value="Glyco_hydro_65_N"/>
</dbReference>
<feature type="active site" description="Proton donor" evidence="4">
    <location>
        <position position="508"/>
    </location>
</feature>
<dbReference type="InterPro" id="IPR011013">
    <property type="entry name" value="Gal_mutarotase_sf_dom"/>
</dbReference>
<comment type="similarity">
    <text evidence="1">Belongs to the glycosyl hydrolase 65 family.</text>
</comment>
<sequence length="818" mass="93485">MSICFDSPNSDHEAAWNFVFDGYDPDDEGHREALCALGNGYWVTRAATCDAQADAIHYPGTYRAGLYNRLVTPIEGEASEDESLVNLPNWLALSFRIEGGDWFSIDAVEILAYRLTLNLQQGILYRDLQFRDVQNRQTTLREQRFVSMAEPHLAGLQLQLRADNWSGGLEIRSAIDGRVTNSNVERYAPFSNQHLEPVAASVLEPAGIRLTMRTNQSRIEVSLAARTRIALVGEDGAQELHPDRTIERADCYMAERLCCSVVQGTVVQIEKIAALYTSRDYAISESGMAAEDAIQIAPSFAELLSAHQWSWNRLWQRCEIDITPVEHLRALRLHIFHILQTISPHTADLDAGVPARGWHGEDYRGHIFWDEVFVLPFLVCRFPEIAREMLLYRYRRLNSARRLARQQGYQGAMYPWRSGSTGQEATPRFQFNLQSKRWMRDYTYLQRHINAIIICNLWHYYNFTNDLAFMEDYGTEMMIEIARFWASVATYNSDLDRYEIRNVVGPDEYHTAYPDVDTPGIHNNSYTNIIAAWTLYHTREALDWLPPACRTELCDRLQLNQAELDYWDTVSRKLRVVFEQDGSLSQYEGFDTLQSFDAQPFQDQSVNLILEAKGDDVNCYRVIKQADTAMLFFLLPEQELFPLMQRLGYGFDRTQMHQTITNHIQRTVHESSLSRLVYAGALAECDPEASWQLFLETLFVDISGASSKEAKNGIHLGAMAGTLHLLQHQYLGLRIHGDTICLDPSIPSSLRQLCMSFEFRSHDLKIEVKEDKLSITASFLNSDSIQLCCNGEAITLQPGSVYQCECIPTGTIKFHDYV</sequence>
<feature type="domain" description="Glycoside hydrolase family 65 C-terminal" evidence="7">
    <location>
        <begin position="733"/>
        <end position="796"/>
    </location>
</feature>
<dbReference type="PANTHER" id="PTHR11051:SF8">
    <property type="entry name" value="PROTEIN-GLUCOSYLGALACTOSYLHYDROXYLYSINE GLUCOSIDASE"/>
    <property type="match status" value="1"/>
</dbReference>
<dbReference type="Gene3D" id="2.70.98.40">
    <property type="entry name" value="Glycoside hydrolase, family 65, N-terminal domain"/>
    <property type="match status" value="1"/>
</dbReference>
<dbReference type="AlphaFoldDB" id="A0AA96WKX0"/>
<dbReference type="GO" id="GO:0004553">
    <property type="term" value="F:hydrolase activity, hydrolyzing O-glycosyl compounds"/>
    <property type="evidence" value="ECO:0007669"/>
    <property type="project" value="TreeGrafter"/>
</dbReference>
<gene>
    <name evidence="9" type="ORF">HJG54_30335</name>
</gene>
<evidence type="ECO:0000256" key="3">
    <source>
        <dbReference type="ARBA" id="ARBA00022679"/>
    </source>
</evidence>
<reference evidence="9" key="1">
    <citation type="submission" date="2020-05" db="EMBL/GenBank/DDBJ databases">
        <authorList>
            <person name="Zhu T."/>
            <person name="Keshari N."/>
            <person name="Lu X."/>
        </authorList>
    </citation>
    <scope>NUCLEOTIDE SEQUENCE</scope>
    <source>
        <strain evidence="9">NK1-12</strain>
    </source>
</reference>
<dbReference type="GO" id="GO:0005975">
    <property type="term" value="P:carbohydrate metabolic process"/>
    <property type="evidence" value="ECO:0007669"/>
    <property type="project" value="InterPro"/>
</dbReference>
<dbReference type="InterPro" id="IPR005194">
    <property type="entry name" value="Glyco_hydro_65_C"/>
</dbReference>
<dbReference type="GO" id="GO:0030246">
    <property type="term" value="F:carbohydrate binding"/>
    <property type="evidence" value="ECO:0007669"/>
    <property type="project" value="InterPro"/>
</dbReference>
<dbReference type="Pfam" id="PF03636">
    <property type="entry name" value="Glyco_hydro_65N"/>
    <property type="match status" value="1"/>
</dbReference>
<dbReference type="Gene3D" id="1.50.10.10">
    <property type="match status" value="1"/>
</dbReference>
<organism evidence="9">
    <name type="scientific">Leptolyngbya sp. NK1-12</name>
    <dbReference type="NCBI Taxonomy" id="2547451"/>
    <lineage>
        <taxon>Bacteria</taxon>
        <taxon>Bacillati</taxon>
        <taxon>Cyanobacteriota</taxon>
        <taxon>Cyanophyceae</taxon>
        <taxon>Leptolyngbyales</taxon>
        <taxon>Leptolyngbyaceae</taxon>
        <taxon>Leptolyngbya group</taxon>
        <taxon>Leptolyngbya</taxon>
    </lineage>
</organism>
<dbReference type="InterPro" id="IPR012341">
    <property type="entry name" value="6hp_glycosidase-like_sf"/>
</dbReference>
<dbReference type="Pfam" id="PF03632">
    <property type="entry name" value="Glyco_hydro_65m"/>
    <property type="match status" value="1"/>
</dbReference>
<dbReference type="InterPro" id="IPR017045">
    <property type="entry name" value="Malt_Pase/Glycosyl_Hdrlase"/>
</dbReference>
<evidence type="ECO:0000259" key="6">
    <source>
        <dbReference type="Pfam" id="PF03632"/>
    </source>
</evidence>
<evidence type="ECO:0000256" key="2">
    <source>
        <dbReference type="ARBA" id="ARBA00022676"/>
    </source>
</evidence>
<dbReference type="Gene3D" id="2.60.420.10">
    <property type="entry name" value="Maltose phosphorylase, domain 3"/>
    <property type="match status" value="1"/>
</dbReference>
<feature type="domain" description="Glycoside hydrolase family 65 central catalytic" evidence="6">
    <location>
        <begin position="332"/>
        <end position="723"/>
    </location>
</feature>
<evidence type="ECO:0000256" key="1">
    <source>
        <dbReference type="ARBA" id="ARBA00006768"/>
    </source>
</evidence>
<dbReference type="EMBL" id="CP053587">
    <property type="protein sequence ID" value="WNZ27204.1"/>
    <property type="molecule type" value="Genomic_DNA"/>
</dbReference>
<dbReference type="RefSeq" id="WP_316436839.1">
    <property type="nucleotide sequence ID" value="NZ_CP053587.1"/>
</dbReference>
<keyword evidence="2" id="KW-0328">Glycosyltransferase</keyword>
<feature type="binding site" evidence="5">
    <location>
        <begin position="624"/>
        <end position="625"/>
    </location>
    <ligand>
        <name>substrate</name>
    </ligand>
</feature>
<protein>
    <submittedName>
        <fullName evidence="9">Glycoside hydrolase family 65 protein</fullName>
    </submittedName>
</protein>
<dbReference type="InterPro" id="IPR008928">
    <property type="entry name" value="6-hairpin_glycosidase_sf"/>
</dbReference>
<dbReference type="GO" id="GO:0016757">
    <property type="term" value="F:glycosyltransferase activity"/>
    <property type="evidence" value="ECO:0007669"/>
    <property type="project" value="UniProtKB-KW"/>
</dbReference>
<name>A0AA96WKX0_9CYAN</name>
<keyword evidence="9" id="KW-0378">Hydrolase</keyword>